<gene>
    <name evidence="2" type="ORF">ENO34_00625</name>
</gene>
<sequence length="106" mass="12368">MVRDLVLKNDEVLNDIKIGFRKYRLSLLIILTSLLILVLYSQLNYSVDNQIAKLNMEKNYYVAENFKLKNQLAVLSSPERISKLAKEQGGMKNIDYRQVKFIDVNE</sequence>
<accession>A0A832DRF6</accession>
<feature type="transmembrane region" description="Helical" evidence="1">
    <location>
        <begin position="25"/>
        <end position="43"/>
    </location>
</feature>
<protein>
    <submittedName>
        <fullName evidence="2">Septation ring formation regulator EzrA</fullName>
    </submittedName>
</protein>
<keyword evidence="1" id="KW-1133">Transmembrane helix</keyword>
<keyword evidence="1" id="KW-0472">Membrane</keyword>
<organism evidence="2">
    <name type="scientific">Sulfurihydrogenibium azorense</name>
    <dbReference type="NCBI Taxonomy" id="309806"/>
    <lineage>
        <taxon>Bacteria</taxon>
        <taxon>Pseudomonadati</taxon>
        <taxon>Aquificota</taxon>
        <taxon>Aquificia</taxon>
        <taxon>Aquificales</taxon>
        <taxon>Hydrogenothermaceae</taxon>
        <taxon>Sulfurihydrogenibium</taxon>
    </lineage>
</organism>
<dbReference type="AlphaFoldDB" id="A0A832DRF6"/>
<name>A0A832DRF6_9AQUI</name>
<comment type="caution">
    <text evidence="2">The sequence shown here is derived from an EMBL/GenBank/DDBJ whole genome shotgun (WGS) entry which is preliminary data.</text>
</comment>
<proteinExistence type="predicted"/>
<dbReference type="EMBL" id="DSFC01000035">
    <property type="protein sequence ID" value="HEV08886.1"/>
    <property type="molecule type" value="Genomic_DNA"/>
</dbReference>
<reference evidence="2" key="1">
    <citation type="journal article" date="2020" name="mSystems">
        <title>Genome- and Community-Level Interaction Insights into Carbon Utilization and Element Cycling Functions of Hydrothermarchaeota in Hydrothermal Sediment.</title>
        <authorList>
            <person name="Zhou Z."/>
            <person name="Liu Y."/>
            <person name="Xu W."/>
            <person name="Pan J."/>
            <person name="Luo Z.H."/>
            <person name="Li M."/>
        </authorList>
    </citation>
    <scope>NUCLEOTIDE SEQUENCE [LARGE SCALE GENOMIC DNA]</scope>
    <source>
        <strain evidence="2">SpSt-1257</strain>
    </source>
</reference>
<evidence type="ECO:0000313" key="2">
    <source>
        <dbReference type="EMBL" id="HEV08886.1"/>
    </source>
</evidence>
<dbReference type="Proteomes" id="UP000885621">
    <property type="component" value="Unassembled WGS sequence"/>
</dbReference>
<evidence type="ECO:0000256" key="1">
    <source>
        <dbReference type="SAM" id="Phobius"/>
    </source>
</evidence>
<keyword evidence="1" id="KW-0812">Transmembrane</keyword>